<feature type="compositionally biased region" description="Basic and acidic residues" evidence="1">
    <location>
        <begin position="58"/>
        <end position="81"/>
    </location>
</feature>
<dbReference type="InterPro" id="IPR036388">
    <property type="entry name" value="WH-like_DNA-bd_sf"/>
</dbReference>
<accession>A0A545TRF1</accession>
<organism evidence="3 4">
    <name type="scientific">Denitrobaculum tricleocarpae</name>
    <dbReference type="NCBI Taxonomy" id="2591009"/>
    <lineage>
        <taxon>Bacteria</taxon>
        <taxon>Pseudomonadati</taxon>
        <taxon>Pseudomonadota</taxon>
        <taxon>Alphaproteobacteria</taxon>
        <taxon>Rhodospirillales</taxon>
        <taxon>Rhodospirillaceae</taxon>
        <taxon>Denitrobaculum</taxon>
    </lineage>
</organism>
<dbReference type="GO" id="GO:0006355">
    <property type="term" value="P:regulation of DNA-templated transcription"/>
    <property type="evidence" value="ECO:0007669"/>
    <property type="project" value="UniProtKB-ARBA"/>
</dbReference>
<comment type="caution">
    <text evidence="3">The sequence shown here is derived from an EMBL/GenBank/DDBJ whole genome shotgun (WGS) entry which is preliminary data.</text>
</comment>
<sequence>MAEKSTKTIKTRQAILDLLKREGPQSAQALAKAFSITPMAVRQHLYDLYDQKLVSQDDTARPAKDVGPKDAGPKDAGPRDAGEEDGTAKAPKTGPKPQASAGRPVKRWRLTPAADSLFPDRHADLAVELIASIRETFGQDAMERLIASRSQSQLVSYRAALDGADSLEEKLTALAKARSDEGYMAEVLKDENGEYLLVENHCPICAAAKACTGICAAELSVFQDTLGPEIRLERVEHLLQGARRCAYRVSST</sequence>
<keyword evidence="4" id="KW-1185">Reference proteome</keyword>
<evidence type="ECO:0000259" key="2">
    <source>
        <dbReference type="Pfam" id="PF01022"/>
    </source>
</evidence>
<name>A0A545TRF1_9PROT</name>
<dbReference type="Pfam" id="PF01022">
    <property type="entry name" value="HTH_5"/>
    <property type="match status" value="1"/>
</dbReference>
<feature type="domain" description="HTH arsR-type" evidence="2">
    <location>
        <begin position="10"/>
        <end position="55"/>
    </location>
</feature>
<dbReference type="InterPro" id="IPR001845">
    <property type="entry name" value="HTH_ArsR_DNA-bd_dom"/>
</dbReference>
<protein>
    <submittedName>
        <fullName evidence="3">Transcriptional regulator</fullName>
    </submittedName>
</protein>
<dbReference type="Gene3D" id="1.10.10.10">
    <property type="entry name" value="Winged helix-like DNA-binding domain superfamily/Winged helix DNA-binding domain"/>
    <property type="match status" value="1"/>
</dbReference>
<dbReference type="InterPro" id="IPR011991">
    <property type="entry name" value="ArsR-like_HTH"/>
</dbReference>
<gene>
    <name evidence="3" type="ORF">FKG95_13405</name>
</gene>
<dbReference type="Proteomes" id="UP000315252">
    <property type="component" value="Unassembled WGS sequence"/>
</dbReference>
<dbReference type="PANTHER" id="PTHR38600:SF2">
    <property type="entry name" value="SLL0088 PROTEIN"/>
    <property type="match status" value="1"/>
</dbReference>
<reference evidence="3 4" key="1">
    <citation type="submission" date="2019-06" db="EMBL/GenBank/DDBJ databases">
        <title>Whole genome sequence for Rhodospirillaceae sp. R148.</title>
        <authorList>
            <person name="Wang G."/>
        </authorList>
    </citation>
    <scope>NUCLEOTIDE SEQUENCE [LARGE SCALE GENOMIC DNA]</scope>
    <source>
        <strain evidence="3 4">R148</strain>
    </source>
</reference>
<dbReference type="SUPFAM" id="SSF46785">
    <property type="entry name" value="Winged helix' DNA-binding domain"/>
    <property type="match status" value="2"/>
</dbReference>
<feature type="region of interest" description="Disordered" evidence="1">
    <location>
        <begin position="56"/>
        <end position="106"/>
    </location>
</feature>
<dbReference type="EMBL" id="VHSH01000004">
    <property type="protein sequence ID" value="TQV79701.1"/>
    <property type="molecule type" value="Genomic_DNA"/>
</dbReference>
<dbReference type="AlphaFoldDB" id="A0A545TRF1"/>
<dbReference type="RefSeq" id="WP_142896881.1">
    <property type="nucleotide sequence ID" value="NZ_ML660055.1"/>
</dbReference>
<evidence type="ECO:0000256" key="1">
    <source>
        <dbReference type="SAM" id="MobiDB-lite"/>
    </source>
</evidence>
<dbReference type="CDD" id="cd00090">
    <property type="entry name" value="HTH_ARSR"/>
    <property type="match status" value="1"/>
</dbReference>
<dbReference type="OrthoDB" id="155998at2"/>
<proteinExistence type="predicted"/>
<dbReference type="InterPro" id="IPR036390">
    <property type="entry name" value="WH_DNA-bd_sf"/>
</dbReference>
<evidence type="ECO:0000313" key="4">
    <source>
        <dbReference type="Proteomes" id="UP000315252"/>
    </source>
</evidence>
<dbReference type="PANTHER" id="PTHR38600">
    <property type="entry name" value="TRANSCRIPTIONAL REGULATORY PROTEIN"/>
    <property type="match status" value="1"/>
</dbReference>
<evidence type="ECO:0000313" key="3">
    <source>
        <dbReference type="EMBL" id="TQV79701.1"/>
    </source>
</evidence>